<gene>
    <name evidence="3" type="ORF">POM88_048696</name>
</gene>
<dbReference type="GO" id="GO:0033588">
    <property type="term" value="C:elongator holoenzyme complex"/>
    <property type="evidence" value="ECO:0007669"/>
    <property type="project" value="InterPro"/>
</dbReference>
<comment type="caution">
    <text evidence="3">The sequence shown here is derived from an EMBL/GenBank/DDBJ whole genome shotgun (WGS) entry which is preliminary data.</text>
</comment>
<evidence type="ECO:0000313" key="4">
    <source>
        <dbReference type="Proteomes" id="UP001237642"/>
    </source>
</evidence>
<dbReference type="Proteomes" id="UP001237642">
    <property type="component" value="Unassembled WGS sequence"/>
</dbReference>
<protein>
    <submittedName>
        <fullName evidence="3">Elongation complex protein</fullName>
    </submittedName>
</protein>
<name>A0AAD8LYQ5_9APIA</name>
<dbReference type="PANTHER" id="PTHR16184">
    <property type="entry name" value="ELONGATOR COMPLEX PROTEIN 6"/>
    <property type="match status" value="1"/>
</dbReference>
<proteinExistence type="inferred from homology"/>
<dbReference type="AlphaFoldDB" id="A0AAD8LYQ5"/>
<dbReference type="InterPro" id="IPR018627">
    <property type="entry name" value="ELP6"/>
</dbReference>
<comment type="similarity">
    <text evidence="2">Belongs to the ELP6 family.</text>
</comment>
<dbReference type="EMBL" id="JAUIZM010000011">
    <property type="protein sequence ID" value="KAK1355440.1"/>
    <property type="molecule type" value="Genomic_DNA"/>
</dbReference>
<reference evidence="3" key="1">
    <citation type="submission" date="2023-02" db="EMBL/GenBank/DDBJ databases">
        <title>Genome of toxic invasive species Heracleum sosnowskyi carries increased number of genes despite the absence of recent whole-genome duplications.</title>
        <authorList>
            <person name="Schelkunov M."/>
            <person name="Shtratnikova V."/>
            <person name="Makarenko M."/>
            <person name="Klepikova A."/>
            <person name="Omelchenko D."/>
            <person name="Novikova G."/>
            <person name="Obukhova E."/>
            <person name="Bogdanov V."/>
            <person name="Penin A."/>
            <person name="Logacheva M."/>
        </authorList>
    </citation>
    <scope>NUCLEOTIDE SEQUENCE</scope>
    <source>
        <strain evidence="3">Hsosn_3</strain>
        <tissue evidence="3">Leaf</tissue>
    </source>
</reference>
<organism evidence="3 4">
    <name type="scientific">Heracleum sosnowskyi</name>
    <dbReference type="NCBI Taxonomy" id="360622"/>
    <lineage>
        <taxon>Eukaryota</taxon>
        <taxon>Viridiplantae</taxon>
        <taxon>Streptophyta</taxon>
        <taxon>Embryophyta</taxon>
        <taxon>Tracheophyta</taxon>
        <taxon>Spermatophyta</taxon>
        <taxon>Magnoliopsida</taxon>
        <taxon>eudicotyledons</taxon>
        <taxon>Gunneridae</taxon>
        <taxon>Pentapetalae</taxon>
        <taxon>asterids</taxon>
        <taxon>campanulids</taxon>
        <taxon>Apiales</taxon>
        <taxon>Apiaceae</taxon>
        <taxon>Apioideae</taxon>
        <taxon>apioid superclade</taxon>
        <taxon>Tordylieae</taxon>
        <taxon>Tordyliinae</taxon>
        <taxon>Heracleum</taxon>
    </lineage>
</organism>
<dbReference type="Pfam" id="PF09807">
    <property type="entry name" value="ELP6"/>
    <property type="match status" value="1"/>
</dbReference>
<dbReference type="Gene3D" id="3.40.50.300">
    <property type="entry name" value="P-loop containing nucleotide triphosphate hydrolases"/>
    <property type="match status" value="1"/>
</dbReference>
<reference evidence="3" key="2">
    <citation type="submission" date="2023-05" db="EMBL/GenBank/DDBJ databases">
        <authorList>
            <person name="Schelkunov M.I."/>
        </authorList>
    </citation>
    <scope>NUCLEOTIDE SEQUENCE</scope>
    <source>
        <strain evidence="3">Hsosn_3</strain>
        <tissue evidence="3">Leaf</tissue>
    </source>
</reference>
<evidence type="ECO:0000313" key="3">
    <source>
        <dbReference type="EMBL" id="KAK1355440.1"/>
    </source>
</evidence>
<dbReference type="CDD" id="cd19495">
    <property type="entry name" value="Elp6"/>
    <property type="match status" value="1"/>
</dbReference>
<comment type="pathway">
    <text evidence="1">tRNA modification; 5-methoxycarbonylmethyl-2-thiouridine-tRNA biosynthesis.</text>
</comment>
<dbReference type="PANTHER" id="PTHR16184:SF6">
    <property type="entry name" value="ELONGATOR COMPLEX PROTEIN 6"/>
    <property type="match status" value="1"/>
</dbReference>
<keyword evidence="4" id="KW-1185">Reference proteome</keyword>
<sequence>MERTSNLLDEALAETTKNRVVLIEDCVETSGAFVLHHLMKRFLSPQSSTCLLIFVAFANPFSHYDRILRKLGCNLAMQKDNKRLLFFDMLMPQCTDEVVRKTGQAGLRALYHKIHKAVEMASLSESNRDIIIMIDDISVMEIAANGSSDDVLDFLHYCHTLTTQFGCLFVVLAHEDIYSVADRATLLLQMEYFADVLVKAEPLPTGLATDVHGQLTVLNKSNCYGLGNSRNKVHNFHFRLKESSAEYFYPGRLT</sequence>
<accession>A0AAD8LYQ5</accession>
<dbReference type="GO" id="GO:0002098">
    <property type="term" value="P:tRNA wobble uridine modification"/>
    <property type="evidence" value="ECO:0007669"/>
    <property type="project" value="InterPro"/>
</dbReference>
<dbReference type="InterPro" id="IPR027417">
    <property type="entry name" value="P-loop_NTPase"/>
</dbReference>
<evidence type="ECO:0000256" key="2">
    <source>
        <dbReference type="ARBA" id="ARBA00008837"/>
    </source>
</evidence>
<evidence type="ECO:0000256" key="1">
    <source>
        <dbReference type="ARBA" id="ARBA00005043"/>
    </source>
</evidence>